<name>A0A8J7UJA3_9HYPH</name>
<evidence type="ECO:0000259" key="5">
    <source>
        <dbReference type="Pfam" id="PF16321"/>
    </source>
</evidence>
<comment type="subunit">
    <text evidence="2">Associates exclusively with 100S ribosomes, which are dimers of 70S ribosomes.</text>
</comment>
<dbReference type="InterPro" id="IPR032528">
    <property type="entry name" value="Ribosom_S30AE_C"/>
</dbReference>
<comment type="subunit">
    <text evidence="4">Interacts with 100S ribosomes.</text>
</comment>
<dbReference type="HAMAP" id="MF_00839">
    <property type="entry name" value="HPF"/>
    <property type="match status" value="1"/>
</dbReference>
<dbReference type="PANTHER" id="PTHR33231:SF1">
    <property type="entry name" value="30S RIBOSOMAL PROTEIN"/>
    <property type="match status" value="1"/>
</dbReference>
<dbReference type="Pfam" id="PF02482">
    <property type="entry name" value="Ribosomal_S30AE"/>
    <property type="match status" value="1"/>
</dbReference>
<keyword evidence="4" id="KW-0963">Cytoplasm</keyword>
<evidence type="ECO:0000256" key="3">
    <source>
        <dbReference type="ARBA" id="ARBA00041148"/>
    </source>
</evidence>
<dbReference type="EMBL" id="JAGIYY010000011">
    <property type="protein sequence ID" value="MBP0441079.1"/>
    <property type="molecule type" value="Genomic_DNA"/>
</dbReference>
<dbReference type="Proteomes" id="UP000666240">
    <property type="component" value="Unassembled WGS sequence"/>
</dbReference>
<proteinExistence type="inferred from homology"/>
<dbReference type="GO" id="GO:0045900">
    <property type="term" value="P:negative regulation of translational elongation"/>
    <property type="evidence" value="ECO:0007669"/>
    <property type="project" value="TreeGrafter"/>
</dbReference>
<comment type="similarity">
    <text evidence="4">Belongs to the HPF/YfiA ribosome-associated protein family. Long HPF subfamily.</text>
</comment>
<dbReference type="InterPro" id="IPR038416">
    <property type="entry name" value="Ribosom_S30AE_C_sf"/>
</dbReference>
<dbReference type="InterPro" id="IPR034694">
    <property type="entry name" value="HPF_long/plastid"/>
</dbReference>
<dbReference type="InterPro" id="IPR003489">
    <property type="entry name" value="RHF/RaiA"/>
</dbReference>
<protein>
    <recommendedName>
        <fullName evidence="3 4">Ribosome hibernation promoting factor</fullName>
        <shortName evidence="4">HPF</shortName>
    </recommendedName>
</protein>
<dbReference type="GO" id="GO:0022627">
    <property type="term" value="C:cytosolic small ribosomal subunit"/>
    <property type="evidence" value="ECO:0007669"/>
    <property type="project" value="TreeGrafter"/>
</dbReference>
<evidence type="ECO:0000313" key="7">
    <source>
        <dbReference type="Proteomes" id="UP000666240"/>
    </source>
</evidence>
<dbReference type="Gene3D" id="3.30.160.100">
    <property type="entry name" value="Ribosome hibernation promotion factor-like"/>
    <property type="match status" value="1"/>
</dbReference>
<dbReference type="SUPFAM" id="SSF69754">
    <property type="entry name" value="Ribosome binding protein Y (YfiA homologue)"/>
    <property type="match status" value="1"/>
</dbReference>
<feature type="domain" description="Sigma 54 modulation/S30EA ribosomal protein C-terminal" evidence="5">
    <location>
        <begin position="131"/>
        <end position="184"/>
    </location>
</feature>
<dbReference type="GO" id="GO:0043024">
    <property type="term" value="F:ribosomal small subunit binding"/>
    <property type="evidence" value="ECO:0007669"/>
    <property type="project" value="TreeGrafter"/>
</dbReference>
<dbReference type="InterPro" id="IPR036567">
    <property type="entry name" value="RHF-like"/>
</dbReference>
<keyword evidence="7" id="KW-1185">Reference proteome</keyword>
<evidence type="ECO:0000256" key="1">
    <source>
        <dbReference type="ARBA" id="ARBA00022845"/>
    </source>
</evidence>
<dbReference type="InterPro" id="IPR050574">
    <property type="entry name" value="HPF/YfiA_ribosome-assoc"/>
</dbReference>
<dbReference type="CDD" id="cd00552">
    <property type="entry name" value="RaiA"/>
    <property type="match status" value="1"/>
</dbReference>
<keyword evidence="1 4" id="KW-0810">Translation regulation</keyword>
<dbReference type="AlphaFoldDB" id="A0A8J7UJA3"/>
<sequence length="194" mass="20859">MTLRISGKHMDIGDALRGRIEARINDAIAKYFDGGFSGHVVVAKESSRFNADCVVHLDSGMSLQATGQGQEAPGAFDAAADRIEKRLRRYKRKLKSHTPGGGNGVAAEDIAYTVMEAIPDEGDEEIAEDYAPAIVAESTVSLRTMSVANAVVELDIQDNPVVVFRNAGNNHVNVVYRRSDGNIGWIDSGSAAKR</sequence>
<dbReference type="PANTHER" id="PTHR33231">
    <property type="entry name" value="30S RIBOSOMAL PROTEIN"/>
    <property type="match status" value="1"/>
</dbReference>
<dbReference type="RefSeq" id="WP_209337113.1">
    <property type="nucleotide sequence ID" value="NZ_JAGIYY010000011.1"/>
</dbReference>
<organism evidence="6 7">
    <name type="scientific">Tianweitania sediminis</name>
    <dbReference type="NCBI Taxonomy" id="1502156"/>
    <lineage>
        <taxon>Bacteria</taxon>
        <taxon>Pseudomonadati</taxon>
        <taxon>Pseudomonadota</taxon>
        <taxon>Alphaproteobacteria</taxon>
        <taxon>Hyphomicrobiales</taxon>
        <taxon>Phyllobacteriaceae</taxon>
        <taxon>Tianweitania</taxon>
    </lineage>
</organism>
<reference evidence="6" key="1">
    <citation type="submission" date="2021-03" db="EMBL/GenBank/DDBJ databases">
        <title>Genome sequencing and assembly of Tianweitania sediminis.</title>
        <authorList>
            <person name="Chhetri G."/>
        </authorList>
    </citation>
    <scope>NUCLEOTIDE SEQUENCE</scope>
    <source>
        <strain evidence="6">Z8</strain>
    </source>
</reference>
<accession>A0A8J7UJA3</accession>
<comment type="subcellular location">
    <subcellularLocation>
        <location evidence="4">Cytoplasm</location>
    </subcellularLocation>
</comment>
<evidence type="ECO:0000313" key="6">
    <source>
        <dbReference type="EMBL" id="MBP0441079.1"/>
    </source>
</evidence>
<dbReference type="Gene3D" id="3.30.505.50">
    <property type="entry name" value="Sigma 54 modulation/S30EA ribosomal protein, C-terminal domain"/>
    <property type="match status" value="1"/>
</dbReference>
<evidence type="ECO:0000256" key="4">
    <source>
        <dbReference type="HAMAP-Rule" id="MF_00839"/>
    </source>
</evidence>
<gene>
    <name evidence="6" type="primary">raiA</name>
    <name evidence="4" type="synonym">hpf</name>
    <name evidence="6" type="ORF">J5Y06_20720</name>
</gene>
<comment type="caution">
    <text evidence="6">The sequence shown here is derived from an EMBL/GenBank/DDBJ whole genome shotgun (WGS) entry which is preliminary data.</text>
</comment>
<evidence type="ECO:0000256" key="2">
    <source>
        <dbReference type="ARBA" id="ARBA00038695"/>
    </source>
</evidence>
<comment type="function">
    <text evidence="4">Required for dimerization of active 70S ribosomes into 100S ribosomes in stationary phase; 100S ribosomes are translationally inactive and sometimes present during exponential growth.</text>
</comment>
<dbReference type="Pfam" id="PF16321">
    <property type="entry name" value="Ribosom_S30AE_C"/>
    <property type="match status" value="1"/>
</dbReference>
<dbReference type="NCBIfam" id="TIGR00741">
    <property type="entry name" value="yfiA"/>
    <property type="match status" value="1"/>
</dbReference>